<organism evidence="1 2">
    <name type="scientific">Daphnia pulex</name>
    <name type="common">Water flea</name>
    <dbReference type="NCBI Taxonomy" id="6669"/>
    <lineage>
        <taxon>Eukaryota</taxon>
        <taxon>Metazoa</taxon>
        <taxon>Ecdysozoa</taxon>
        <taxon>Arthropoda</taxon>
        <taxon>Crustacea</taxon>
        <taxon>Branchiopoda</taxon>
        <taxon>Diplostraca</taxon>
        <taxon>Cladocera</taxon>
        <taxon>Anomopoda</taxon>
        <taxon>Daphniidae</taxon>
        <taxon>Daphnia</taxon>
    </lineage>
</organism>
<dbReference type="HOGENOM" id="CLU_2294462_0_0_1"/>
<dbReference type="KEGG" id="dpx:DAPPUDRAFT_251106"/>
<accession>E9GZR9</accession>
<dbReference type="InParanoid" id="E9GZR9"/>
<proteinExistence type="predicted"/>
<evidence type="ECO:0000313" key="1">
    <source>
        <dbReference type="EMBL" id="EFX75043.1"/>
    </source>
</evidence>
<name>E9GZR9_DAPPU</name>
<gene>
    <name evidence="1" type="ORF">DAPPUDRAFT_251106</name>
</gene>
<dbReference type="AlphaFoldDB" id="E9GZR9"/>
<dbReference type="EMBL" id="GL732578">
    <property type="protein sequence ID" value="EFX75043.1"/>
    <property type="molecule type" value="Genomic_DNA"/>
</dbReference>
<sequence>MATYPYASLKQGWLKANATHDIGEMVRYKSGSFAGLAYGLIAPPEHDVEGRQICTHWQVVKAVATGAWEKKNISAMRIIYSSIQGGKSRCPVTLPNRCEAE</sequence>
<evidence type="ECO:0000313" key="2">
    <source>
        <dbReference type="Proteomes" id="UP000000305"/>
    </source>
</evidence>
<reference evidence="1 2" key="1">
    <citation type="journal article" date="2011" name="Science">
        <title>The ecoresponsive genome of Daphnia pulex.</title>
        <authorList>
            <person name="Colbourne J.K."/>
            <person name="Pfrender M.E."/>
            <person name="Gilbert D."/>
            <person name="Thomas W.K."/>
            <person name="Tucker A."/>
            <person name="Oakley T.H."/>
            <person name="Tokishita S."/>
            <person name="Aerts A."/>
            <person name="Arnold G.J."/>
            <person name="Basu M.K."/>
            <person name="Bauer D.J."/>
            <person name="Caceres C.E."/>
            <person name="Carmel L."/>
            <person name="Casola C."/>
            <person name="Choi J.H."/>
            <person name="Detter J.C."/>
            <person name="Dong Q."/>
            <person name="Dusheyko S."/>
            <person name="Eads B.D."/>
            <person name="Frohlich T."/>
            <person name="Geiler-Samerotte K.A."/>
            <person name="Gerlach D."/>
            <person name="Hatcher P."/>
            <person name="Jogdeo S."/>
            <person name="Krijgsveld J."/>
            <person name="Kriventseva E.V."/>
            <person name="Kultz D."/>
            <person name="Laforsch C."/>
            <person name="Lindquist E."/>
            <person name="Lopez J."/>
            <person name="Manak J.R."/>
            <person name="Muller J."/>
            <person name="Pangilinan J."/>
            <person name="Patwardhan R.P."/>
            <person name="Pitluck S."/>
            <person name="Pritham E.J."/>
            <person name="Rechtsteiner A."/>
            <person name="Rho M."/>
            <person name="Rogozin I.B."/>
            <person name="Sakarya O."/>
            <person name="Salamov A."/>
            <person name="Schaack S."/>
            <person name="Shapiro H."/>
            <person name="Shiga Y."/>
            <person name="Skalitzky C."/>
            <person name="Smith Z."/>
            <person name="Souvorov A."/>
            <person name="Sung W."/>
            <person name="Tang Z."/>
            <person name="Tsuchiya D."/>
            <person name="Tu H."/>
            <person name="Vos H."/>
            <person name="Wang M."/>
            <person name="Wolf Y.I."/>
            <person name="Yamagata H."/>
            <person name="Yamada T."/>
            <person name="Ye Y."/>
            <person name="Shaw J.R."/>
            <person name="Andrews J."/>
            <person name="Crease T.J."/>
            <person name="Tang H."/>
            <person name="Lucas S.M."/>
            <person name="Robertson H.M."/>
            <person name="Bork P."/>
            <person name="Koonin E.V."/>
            <person name="Zdobnov E.M."/>
            <person name="Grigoriev I.V."/>
            <person name="Lynch M."/>
            <person name="Boore J.L."/>
        </authorList>
    </citation>
    <scope>NUCLEOTIDE SEQUENCE [LARGE SCALE GENOMIC DNA]</scope>
</reference>
<protein>
    <submittedName>
        <fullName evidence="1">Uncharacterized protein</fullName>
    </submittedName>
</protein>
<keyword evidence="2" id="KW-1185">Reference proteome</keyword>
<dbReference type="Proteomes" id="UP000000305">
    <property type="component" value="Unassembled WGS sequence"/>
</dbReference>